<dbReference type="EMBL" id="MARB01000007">
    <property type="protein sequence ID" value="ODJ88194.1"/>
    <property type="molecule type" value="Genomic_DNA"/>
</dbReference>
<dbReference type="AlphaFoldDB" id="A0A7Z1AGK6"/>
<protein>
    <submittedName>
        <fullName evidence="1">Uncharacterized protein</fullName>
    </submittedName>
</protein>
<evidence type="ECO:0000313" key="2">
    <source>
        <dbReference type="Proteomes" id="UP000094769"/>
    </source>
</evidence>
<keyword evidence="2" id="KW-1185">Reference proteome</keyword>
<sequence>MEDNSKRILVFFWLGQYINPDAGVIEPEQENVRNQLAYSTTHLIGLTSTHVWWSAVINESARTVPAHDAFAQGRQAAAAISLVVIFDCYGWTEFITTFTIPG</sequence>
<dbReference type="Proteomes" id="UP000094769">
    <property type="component" value="Unassembled WGS sequence"/>
</dbReference>
<evidence type="ECO:0000313" key="1">
    <source>
        <dbReference type="EMBL" id="ODJ88194.1"/>
    </source>
</evidence>
<accession>A0A7Z1AGK6</accession>
<organism evidence="1 2">
    <name type="scientific">Candidatus Thiodiazotropha endolucinida</name>
    <dbReference type="NCBI Taxonomy" id="1655433"/>
    <lineage>
        <taxon>Bacteria</taxon>
        <taxon>Pseudomonadati</taxon>
        <taxon>Pseudomonadota</taxon>
        <taxon>Gammaproteobacteria</taxon>
        <taxon>Chromatiales</taxon>
        <taxon>Sedimenticolaceae</taxon>
        <taxon>Candidatus Thiodiazotropha</taxon>
    </lineage>
</organism>
<name>A0A7Z1AGK6_9GAMM</name>
<reference evidence="1 2" key="1">
    <citation type="submission" date="2016-06" db="EMBL/GenBank/DDBJ databases">
        <title>Genome sequence of endosymbiont of Candidatus Endolucinida thiodiazotropha.</title>
        <authorList>
            <person name="Poehlein A."/>
            <person name="Koenig S."/>
            <person name="Heiden S.E."/>
            <person name="Thuermer A."/>
            <person name="Voget S."/>
            <person name="Daniel R."/>
            <person name="Markert S."/>
            <person name="Gros O."/>
            <person name="Schweder T."/>
        </authorList>
    </citation>
    <scope>NUCLEOTIDE SEQUENCE [LARGE SCALE GENOMIC DNA]</scope>
    <source>
        <strain evidence="1 2">COS</strain>
    </source>
</reference>
<comment type="caution">
    <text evidence="1">The sequence shown here is derived from an EMBL/GenBank/DDBJ whole genome shotgun (WGS) entry which is preliminary data.</text>
</comment>
<gene>
    <name evidence="1" type="ORF">CODIS_16070</name>
</gene>
<proteinExistence type="predicted"/>